<evidence type="ECO:0000256" key="2">
    <source>
        <dbReference type="SAM" id="Phobius"/>
    </source>
</evidence>
<dbReference type="AlphaFoldDB" id="A0AAQ3TYJ2"/>
<dbReference type="Proteomes" id="UP001341281">
    <property type="component" value="Chromosome 06"/>
</dbReference>
<proteinExistence type="predicted"/>
<feature type="transmembrane region" description="Helical" evidence="2">
    <location>
        <begin position="151"/>
        <end position="172"/>
    </location>
</feature>
<sequence length="354" mass="35848">MPWPALNVLSRAASTRSRRGTDCRPALPQFQIPVLTPAQPLHTAPPRPPCAMRNAASAARPGRRAMGNAAAAAAAALGAAISAAGLVNLRDPQWGGGGAAAAAAQGAPPPPHGGGGRELLLLAATGGLLTGAALTYRHVHHAGAGNRRLPGTLTFTLCASAGALEFLVFVLPAGDGGGADPGEQAGRALGLAALRALPAAAAVTFYLGMLLIVVGHIRAGGEGGGGVVAGHEPIPAPVGLTILTKMALGAAAALLALDFDKESEQIQFKKEMRRHCTAPKFPLQPVDPPAGSKASGSTLVGVGSPSLWSRWGSGSGSSSSRHVRRDATKASSDPRDVPIQIRRRELEHNPTPPH</sequence>
<name>A0AAQ3TYJ2_PASNO</name>
<feature type="compositionally biased region" description="Basic and acidic residues" evidence="1">
    <location>
        <begin position="325"/>
        <end position="348"/>
    </location>
</feature>
<reference evidence="3 4" key="1">
    <citation type="submission" date="2024-02" db="EMBL/GenBank/DDBJ databases">
        <title>High-quality chromosome-scale genome assembly of Pensacola bahiagrass (Paspalum notatum Flugge var. saurae).</title>
        <authorList>
            <person name="Vega J.M."/>
            <person name="Podio M."/>
            <person name="Orjuela J."/>
            <person name="Siena L.A."/>
            <person name="Pessino S.C."/>
            <person name="Combes M.C."/>
            <person name="Mariac C."/>
            <person name="Albertini E."/>
            <person name="Pupilli F."/>
            <person name="Ortiz J.P.A."/>
            <person name="Leblanc O."/>
        </authorList>
    </citation>
    <scope>NUCLEOTIDE SEQUENCE [LARGE SCALE GENOMIC DNA]</scope>
    <source>
        <strain evidence="3">R1</strain>
        <tissue evidence="3">Leaf</tissue>
    </source>
</reference>
<keyword evidence="2" id="KW-0472">Membrane</keyword>
<feature type="transmembrane region" description="Helical" evidence="2">
    <location>
        <begin position="119"/>
        <end position="139"/>
    </location>
</feature>
<organism evidence="3 4">
    <name type="scientific">Paspalum notatum var. saurae</name>
    <dbReference type="NCBI Taxonomy" id="547442"/>
    <lineage>
        <taxon>Eukaryota</taxon>
        <taxon>Viridiplantae</taxon>
        <taxon>Streptophyta</taxon>
        <taxon>Embryophyta</taxon>
        <taxon>Tracheophyta</taxon>
        <taxon>Spermatophyta</taxon>
        <taxon>Magnoliopsida</taxon>
        <taxon>Liliopsida</taxon>
        <taxon>Poales</taxon>
        <taxon>Poaceae</taxon>
        <taxon>PACMAD clade</taxon>
        <taxon>Panicoideae</taxon>
        <taxon>Andropogonodae</taxon>
        <taxon>Paspaleae</taxon>
        <taxon>Paspalinae</taxon>
        <taxon>Paspalum</taxon>
    </lineage>
</organism>
<evidence type="ECO:0000313" key="3">
    <source>
        <dbReference type="EMBL" id="WVZ82096.1"/>
    </source>
</evidence>
<keyword evidence="2" id="KW-1133">Transmembrane helix</keyword>
<feature type="region of interest" description="Disordered" evidence="1">
    <location>
        <begin position="279"/>
        <end position="354"/>
    </location>
</feature>
<evidence type="ECO:0000313" key="4">
    <source>
        <dbReference type="Proteomes" id="UP001341281"/>
    </source>
</evidence>
<feature type="region of interest" description="Disordered" evidence="1">
    <location>
        <begin position="14"/>
        <end position="58"/>
    </location>
</feature>
<dbReference type="EMBL" id="CP144750">
    <property type="protein sequence ID" value="WVZ82096.1"/>
    <property type="molecule type" value="Genomic_DNA"/>
</dbReference>
<gene>
    <name evidence="3" type="ORF">U9M48_029398</name>
</gene>
<protein>
    <submittedName>
        <fullName evidence="3">Uncharacterized protein</fullName>
    </submittedName>
</protein>
<evidence type="ECO:0000256" key="1">
    <source>
        <dbReference type="SAM" id="MobiDB-lite"/>
    </source>
</evidence>
<feature type="transmembrane region" description="Helical" evidence="2">
    <location>
        <begin position="192"/>
        <end position="214"/>
    </location>
</feature>
<keyword evidence="4" id="KW-1185">Reference proteome</keyword>
<accession>A0AAQ3TYJ2</accession>
<feature type="compositionally biased region" description="Low complexity" evidence="1">
    <location>
        <begin position="303"/>
        <end position="320"/>
    </location>
</feature>
<feature type="transmembrane region" description="Helical" evidence="2">
    <location>
        <begin position="69"/>
        <end position="87"/>
    </location>
</feature>
<keyword evidence="2" id="KW-0812">Transmembrane</keyword>